<proteinExistence type="predicted"/>
<dbReference type="SMART" id="SM00355">
    <property type="entry name" value="ZnF_C2H2"/>
    <property type="match status" value="2"/>
</dbReference>
<keyword evidence="1" id="KW-0863">Zinc-finger</keyword>
<gene>
    <name evidence="3" type="ORF">L210DRAFT_3574483</name>
</gene>
<name>A0AAD4BDB2_BOLED</name>
<keyword evidence="1" id="KW-0479">Metal-binding</keyword>
<dbReference type="GO" id="GO:0008270">
    <property type="term" value="F:zinc ion binding"/>
    <property type="evidence" value="ECO:0007669"/>
    <property type="project" value="UniProtKB-KW"/>
</dbReference>
<dbReference type="SUPFAM" id="SSF57667">
    <property type="entry name" value="beta-beta-alpha zinc fingers"/>
    <property type="match status" value="1"/>
</dbReference>
<evidence type="ECO:0000313" key="3">
    <source>
        <dbReference type="EMBL" id="KAF8420564.1"/>
    </source>
</evidence>
<reference evidence="3" key="1">
    <citation type="submission" date="2019-10" db="EMBL/GenBank/DDBJ databases">
        <authorList>
            <consortium name="DOE Joint Genome Institute"/>
            <person name="Kuo A."/>
            <person name="Miyauchi S."/>
            <person name="Kiss E."/>
            <person name="Drula E."/>
            <person name="Kohler A."/>
            <person name="Sanchez-Garcia M."/>
            <person name="Andreopoulos B."/>
            <person name="Barry K.W."/>
            <person name="Bonito G."/>
            <person name="Buee M."/>
            <person name="Carver A."/>
            <person name="Chen C."/>
            <person name="Cichocki N."/>
            <person name="Clum A."/>
            <person name="Culley D."/>
            <person name="Crous P.W."/>
            <person name="Fauchery L."/>
            <person name="Girlanda M."/>
            <person name="Hayes R."/>
            <person name="Keri Z."/>
            <person name="LaButti K."/>
            <person name="Lipzen A."/>
            <person name="Lombard V."/>
            <person name="Magnuson J."/>
            <person name="Maillard F."/>
            <person name="Morin E."/>
            <person name="Murat C."/>
            <person name="Nolan M."/>
            <person name="Ohm R."/>
            <person name="Pangilinan J."/>
            <person name="Pereira M."/>
            <person name="Perotto S."/>
            <person name="Peter M."/>
            <person name="Riley R."/>
            <person name="Sitrit Y."/>
            <person name="Stielow B."/>
            <person name="Szollosi G."/>
            <person name="Zifcakova L."/>
            <person name="Stursova M."/>
            <person name="Spatafora J.W."/>
            <person name="Tedersoo L."/>
            <person name="Vaario L.-M."/>
            <person name="Yamada A."/>
            <person name="Yan M."/>
            <person name="Wang P."/>
            <person name="Xu J."/>
            <person name="Bruns T."/>
            <person name="Baldrian P."/>
            <person name="Vilgalys R."/>
            <person name="Henrissat B."/>
            <person name="Grigoriev I.V."/>
            <person name="Hibbett D."/>
            <person name="Nagy L.G."/>
            <person name="Martin F.M."/>
        </authorList>
    </citation>
    <scope>NUCLEOTIDE SEQUENCE</scope>
    <source>
        <strain evidence="3">BED1</strain>
    </source>
</reference>
<dbReference type="PROSITE" id="PS50157">
    <property type="entry name" value="ZINC_FINGER_C2H2_2"/>
    <property type="match status" value="1"/>
</dbReference>
<organism evidence="3 4">
    <name type="scientific">Boletus edulis BED1</name>
    <dbReference type="NCBI Taxonomy" id="1328754"/>
    <lineage>
        <taxon>Eukaryota</taxon>
        <taxon>Fungi</taxon>
        <taxon>Dikarya</taxon>
        <taxon>Basidiomycota</taxon>
        <taxon>Agaricomycotina</taxon>
        <taxon>Agaricomycetes</taxon>
        <taxon>Agaricomycetidae</taxon>
        <taxon>Boletales</taxon>
        <taxon>Boletineae</taxon>
        <taxon>Boletaceae</taxon>
        <taxon>Boletoideae</taxon>
        <taxon>Boletus</taxon>
    </lineage>
</organism>
<sequence length="120" mass="13530">MSLHHMDHTTMSPTSGGVSVNECKWLMGGVPCGQCFATFDGLILHLGREHDMQGSAERKLVCQWWKHTGSCGNQYRRDAYRRHIATHLSISFPCNVTSCNKSFSRVDSLRSHVKKKHTKG</sequence>
<dbReference type="Proteomes" id="UP001194468">
    <property type="component" value="Unassembled WGS sequence"/>
</dbReference>
<protein>
    <recommendedName>
        <fullName evidence="2">C2H2-type domain-containing protein</fullName>
    </recommendedName>
</protein>
<keyword evidence="1" id="KW-0862">Zinc</keyword>
<evidence type="ECO:0000259" key="2">
    <source>
        <dbReference type="PROSITE" id="PS50157"/>
    </source>
</evidence>
<evidence type="ECO:0000256" key="1">
    <source>
        <dbReference type="PROSITE-ProRule" id="PRU00042"/>
    </source>
</evidence>
<evidence type="ECO:0000313" key="4">
    <source>
        <dbReference type="Proteomes" id="UP001194468"/>
    </source>
</evidence>
<comment type="caution">
    <text evidence="3">The sequence shown here is derived from an EMBL/GenBank/DDBJ whole genome shotgun (WGS) entry which is preliminary data.</text>
</comment>
<dbReference type="PROSITE" id="PS00028">
    <property type="entry name" value="ZINC_FINGER_C2H2_1"/>
    <property type="match status" value="1"/>
</dbReference>
<dbReference type="InterPro" id="IPR036236">
    <property type="entry name" value="Znf_C2H2_sf"/>
</dbReference>
<accession>A0AAD4BDB2</accession>
<dbReference type="Pfam" id="PF00096">
    <property type="entry name" value="zf-C2H2"/>
    <property type="match status" value="1"/>
</dbReference>
<dbReference type="Gene3D" id="3.30.160.60">
    <property type="entry name" value="Classic Zinc Finger"/>
    <property type="match status" value="1"/>
</dbReference>
<dbReference type="InterPro" id="IPR013087">
    <property type="entry name" value="Znf_C2H2_type"/>
</dbReference>
<dbReference type="AlphaFoldDB" id="A0AAD4BDB2"/>
<feature type="domain" description="C2H2-type" evidence="2">
    <location>
        <begin position="92"/>
        <end position="120"/>
    </location>
</feature>
<reference evidence="3" key="2">
    <citation type="journal article" date="2020" name="Nat. Commun.">
        <title>Large-scale genome sequencing of mycorrhizal fungi provides insights into the early evolution of symbiotic traits.</title>
        <authorList>
            <person name="Miyauchi S."/>
            <person name="Kiss E."/>
            <person name="Kuo A."/>
            <person name="Drula E."/>
            <person name="Kohler A."/>
            <person name="Sanchez-Garcia M."/>
            <person name="Morin E."/>
            <person name="Andreopoulos B."/>
            <person name="Barry K.W."/>
            <person name="Bonito G."/>
            <person name="Buee M."/>
            <person name="Carver A."/>
            <person name="Chen C."/>
            <person name="Cichocki N."/>
            <person name="Clum A."/>
            <person name="Culley D."/>
            <person name="Crous P.W."/>
            <person name="Fauchery L."/>
            <person name="Girlanda M."/>
            <person name="Hayes R.D."/>
            <person name="Keri Z."/>
            <person name="LaButti K."/>
            <person name="Lipzen A."/>
            <person name="Lombard V."/>
            <person name="Magnuson J."/>
            <person name="Maillard F."/>
            <person name="Murat C."/>
            <person name="Nolan M."/>
            <person name="Ohm R.A."/>
            <person name="Pangilinan J."/>
            <person name="Pereira M.F."/>
            <person name="Perotto S."/>
            <person name="Peter M."/>
            <person name="Pfister S."/>
            <person name="Riley R."/>
            <person name="Sitrit Y."/>
            <person name="Stielow J.B."/>
            <person name="Szollosi G."/>
            <person name="Zifcakova L."/>
            <person name="Stursova M."/>
            <person name="Spatafora J.W."/>
            <person name="Tedersoo L."/>
            <person name="Vaario L.M."/>
            <person name="Yamada A."/>
            <person name="Yan M."/>
            <person name="Wang P."/>
            <person name="Xu J."/>
            <person name="Bruns T."/>
            <person name="Baldrian P."/>
            <person name="Vilgalys R."/>
            <person name="Dunand C."/>
            <person name="Henrissat B."/>
            <person name="Grigoriev I.V."/>
            <person name="Hibbett D."/>
            <person name="Nagy L.G."/>
            <person name="Martin F.M."/>
        </authorList>
    </citation>
    <scope>NUCLEOTIDE SEQUENCE</scope>
    <source>
        <strain evidence="3">BED1</strain>
    </source>
</reference>
<dbReference type="EMBL" id="WHUW01000155">
    <property type="protein sequence ID" value="KAF8420564.1"/>
    <property type="molecule type" value="Genomic_DNA"/>
</dbReference>
<keyword evidence="4" id="KW-1185">Reference proteome</keyword>